<keyword evidence="3" id="KW-1185">Reference proteome</keyword>
<comment type="caution">
    <text evidence="2">The sequence shown here is derived from an EMBL/GenBank/DDBJ whole genome shotgun (WGS) entry which is preliminary data.</text>
</comment>
<organism evidence="2 3">
    <name type="scientific">Halobium palmae</name>
    <dbReference type="NCBI Taxonomy" id="1776492"/>
    <lineage>
        <taxon>Archaea</taxon>
        <taxon>Methanobacteriati</taxon>
        <taxon>Methanobacteriota</taxon>
        <taxon>Stenosarchaea group</taxon>
        <taxon>Halobacteria</taxon>
        <taxon>Halobacteriales</taxon>
        <taxon>Haloferacaceae</taxon>
        <taxon>Halobium</taxon>
    </lineage>
</organism>
<sequence>MNTISGFTDSNSMRNPLAFGAALGLLTTLVWRTFVPFDVMTVVALLLVTGIILGVWGEDQWSAIGWVFVGAGFVIRVLLPPHIGL</sequence>
<feature type="transmembrane region" description="Helical" evidence="1">
    <location>
        <begin position="63"/>
        <end position="79"/>
    </location>
</feature>
<reference evidence="2 3" key="1">
    <citation type="journal article" date="2019" name="Int. J. Syst. Evol. Microbiol.">
        <title>The Global Catalogue of Microorganisms (GCM) 10K type strain sequencing project: providing services to taxonomists for standard genome sequencing and annotation.</title>
        <authorList>
            <consortium name="The Broad Institute Genomics Platform"/>
            <consortium name="The Broad Institute Genome Sequencing Center for Infectious Disease"/>
            <person name="Wu L."/>
            <person name="Ma J."/>
        </authorList>
    </citation>
    <scope>NUCLEOTIDE SEQUENCE [LARGE SCALE GENOMIC DNA]</scope>
    <source>
        <strain evidence="2 3">NBRC 111368</strain>
    </source>
</reference>
<proteinExistence type="predicted"/>
<protein>
    <submittedName>
        <fullName evidence="2">Uncharacterized protein</fullName>
    </submittedName>
</protein>
<keyword evidence="1" id="KW-1133">Transmembrane helix</keyword>
<dbReference type="EMBL" id="JBHSWU010000004">
    <property type="protein sequence ID" value="MFC6723104.1"/>
    <property type="molecule type" value="Genomic_DNA"/>
</dbReference>
<gene>
    <name evidence="2" type="ORF">ACFQE1_01590</name>
</gene>
<feature type="transmembrane region" description="Helical" evidence="1">
    <location>
        <begin position="39"/>
        <end position="57"/>
    </location>
</feature>
<evidence type="ECO:0000256" key="1">
    <source>
        <dbReference type="SAM" id="Phobius"/>
    </source>
</evidence>
<dbReference type="Proteomes" id="UP001596328">
    <property type="component" value="Unassembled WGS sequence"/>
</dbReference>
<dbReference type="AlphaFoldDB" id="A0ABD5RUL1"/>
<name>A0ABD5RUL1_9EURY</name>
<evidence type="ECO:0000313" key="3">
    <source>
        <dbReference type="Proteomes" id="UP001596328"/>
    </source>
</evidence>
<keyword evidence="1" id="KW-0812">Transmembrane</keyword>
<accession>A0ABD5RUL1</accession>
<keyword evidence="1" id="KW-0472">Membrane</keyword>
<feature type="transmembrane region" description="Helical" evidence="1">
    <location>
        <begin position="17"/>
        <end position="34"/>
    </location>
</feature>
<evidence type="ECO:0000313" key="2">
    <source>
        <dbReference type="EMBL" id="MFC6723104.1"/>
    </source>
</evidence>